<evidence type="ECO:0000259" key="15">
    <source>
        <dbReference type="Pfam" id="PF05187"/>
    </source>
</evidence>
<evidence type="ECO:0000256" key="5">
    <source>
        <dbReference type="ARBA" id="ARBA00022630"/>
    </source>
</evidence>
<evidence type="ECO:0000256" key="2">
    <source>
        <dbReference type="ARBA" id="ARBA00002819"/>
    </source>
</evidence>
<keyword evidence="5 14" id="KW-0285">Flavoprotein</keyword>
<evidence type="ECO:0000256" key="1">
    <source>
        <dbReference type="ARBA" id="ARBA00001974"/>
    </source>
</evidence>
<keyword evidence="8 14" id="KW-0249">Electron transport</keyword>
<keyword evidence="12 14" id="KW-0830">Ubiquinone</keyword>
<keyword evidence="3 14" id="KW-0813">Transport</keyword>
<dbReference type="Pfam" id="PF05187">
    <property type="entry name" value="Fer4_ETF_QO"/>
    <property type="match status" value="1"/>
</dbReference>
<evidence type="ECO:0000256" key="14">
    <source>
        <dbReference type="RuleBase" id="RU366068"/>
    </source>
</evidence>
<evidence type="ECO:0000256" key="8">
    <source>
        <dbReference type="ARBA" id="ARBA00022982"/>
    </source>
</evidence>
<dbReference type="Gene3D" id="3.30.70.20">
    <property type="match status" value="1"/>
</dbReference>
<feature type="domain" description="ETF-QO/FixC ubiquinone-binding" evidence="16">
    <location>
        <begin position="2"/>
        <end position="48"/>
    </location>
</feature>
<comment type="function">
    <text evidence="2 14">Accepts electrons from ETF and reduces ubiquinone.</text>
</comment>
<dbReference type="SUPFAM" id="SSF54862">
    <property type="entry name" value="4Fe-4S ferredoxins"/>
    <property type="match status" value="1"/>
</dbReference>
<sequence length="293" mass="32270">MVVGLIVDLSYSNPYLSPFDEFQRYKHHPVIKQYLEGGKRVSYGARAIAKGGLNCLPKMVFKGGALIGCDAGTLNFAKIKGSHTAMKSGMLAAEAIAEALAAGREGGDELTAYEENFKSSWVYDELYKSRNFGAAIHKWGAVKGGAFNFIDQNIFGGKIPFTLHDTKPDYACLKHADQARKIDYPKPDGKLSFDKLSSVFLSNTNHEEDQPVHLKLIDPSIPIEKNLPLYDEPAQRYCPAGVYEVVSNDDGSQRFQINAQNCVHCKTCDIKDPSQDIIWVAPEGTGGPNYPNM</sequence>
<evidence type="ECO:0000256" key="13">
    <source>
        <dbReference type="ARBA" id="ARBA00052682"/>
    </source>
</evidence>
<dbReference type="InterPro" id="IPR007859">
    <property type="entry name" value="ETF-QO/FixX_C"/>
</dbReference>
<dbReference type="InterPro" id="IPR049398">
    <property type="entry name" value="ETF-QO/FixC_UQ-bd"/>
</dbReference>
<dbReference type="PANTHER" id="PTHR10617:SF107">
    <property type="entry name" value="ELECTRON TRANSFER FLAVOPROTEIN-UBIQUINONE OXIDOREDUCTASE, MITOCHONDRIAL"/>
    <property type="match status" value="1"/>
</dbReference>
<dbReference type="SUPFAM" id="SSF54373">
    <property type="entry name" value="FAD-linked reductases, C-terminal domain"/>
    <property type="match status" value="1"/>
</dbReference>
<accession>A0A8D3Y1C1</accession>
<evidence type="ECO:0000259" key="16">
    <source>
        <dbReference type="Pfam" id="PF21162"/>
    </source>
</evidence>
<keyword evidence="9 14" id="KW-0560">Oxidoreductase</keyword>
<dbReference type="Pfam" id="PF21162">
    <property type="entry name" value="ETFQO_UQ-bd"/>
    <property type="match status" value="1"/>
</dbReference>
<dbReference type="GO" id="GO:0004174">
    <property type="term" value="F:electron-transferring-flavoprotein dehydrogenase activity"/>
    <property type="evidence" value="ECO:0007669"/>
    <property type="project" value="UniProtKB-UniRule"/>
</dbReference>
<dbReference type="AlphaFoldDB" id="A0A8D3Y1C1"/>
<dbReference type="EC" id="1.5.5.1" evidence="14"/>
<reference evidence="18" key="1">
    <citation type="submission" date="2014-03" db="EMBL/GenBank/DDBJ databases">
        <title>Complete genome of Pseudomonas balearica DSM 6083T, a sewage water isolate from an enrichment with 2-methylnaphthalene.</title>
        <authorList>
            <person name="Salva-Serra F."/>
            <person name="Jaen-Luchoro D."/>
            <person name="Busquets A."/>
            <person name="Pena A."/>
            <person name="Gomila M."/>
            <person name="Bosch R."/>
            <person name="Nogales B."/>
            <person name="Garcia-Valdes E."/>
            <person name="Lalucat J."/>
            <person name="Bennasar A."/>
        </authorList>
    </citation>
    <scope>NUCLEOTIDE SEQUENCE [LARGE SCALE GENOMIC DNA]</scope>
    <source>
        <strain evidence="18">DSM 6083</strain>
    </source>
</reference>
<evidence type="ECO:0000256" key="9">
    <source>
        <dbReference type="ARBA" id="ARBA00023002"/>
    </source>
</evidence>
<evidence type="ECO:0000256" key="7">
    <source>
        <dbReference type="ARBA" id="ARBA00022827"/>
    </source>
</evidence>
<keyword evidence="7 14" id="KW-0274">FAD</keyword>
<evidence type="ECO:0000256" key="4">
    <source>
        <dbReference type="ARBA" id="ARBA00022485"/>
    </source>
</evidence>
<keyword evidence="6 14" id="KW-0479">Metal-binding</keyword>
<keyword evidence="4" id="KW-0004">4Fe-4S</keyword>
<organism evidence="17 18">
    <name type="scientific">Stutzerimonas balearica DSM 6083</name>
    <dbReference type="NCBI Taxonomy" id="1123016"/>
    <lineage>
        <taxon>Bacteria</taxon>
        <taxon>Pseudomonadati</taxon>
        <taxon>Pseudomonadota</taxon>
        <taxon>Gammaproteobacteria</taxon>
        <taxon>Pseudomonadales</taxon>
        <taxon>Pseudomonadaceae</taxon>
        <taxon>Stutzerimonas</taxon>
    </lineage>
</organism>
<comment type="catalytic activity">
    <reaction evidence="13 14">
        <text>a ubiquinone + reduced [electron-transfer flavoprotein] = a ubiquinol + oxidized [electron-transfer flavoprotein] + H(+)</text>
        <dbReference type="Rhea" id="RHEA:24052"/>
        <dbReference type="Rhea" id="RHEA-COMP:9565"/>
        <dbReference type="Rhea" id="RHEA-COMP:9566"/>
        <dbReference type="Rhea" id="RHEA-COMP:10685"/>
        <dbReference type="Rhea" id="RHEA-COMP:10686"/>
        <dbReference type="ChEBI" id="CHEBI:15378"/>
        <dbReference type="ChEBI" id="CHEBI:16389"/>
        <dbReference type="ChEBI" id="CHEBI:17976"/>
        <dbReference type="ChEBI" id="CHEBI:57692"/>
        <dbReference type="ChEBI" id="CHEBI:58307"/>
        <dbReference type="EC" id="1.5.5.1"/>
    </reaction>
</comment>
<evidence type="ECO:0000256" key="6">
    <source>
        <dbReference type="ARBA" id="ARBA00022723"/>
    </source>
</evidence>
<proteinExistence type="predicted"/>
<dbReference type="PANTHER" id="PTHR10617">
    <property type="entry name" value="ELECTRON TRANSFER FLAVOPROTEIN-UBIQUINONE OXIDOREDUCTASE"/>
    <property type="match status" value="1"/>
</dbReference>
<reference evidence="17 18" key="2">
    <citation type="journal article" name="Genome Announc.">
        <title>Complete Genome Sequence of Pseudomonas balearica DSM 6083T.</title>
        <authorList>
            <person name="Bennasar-Figueras A."/>
            <person name="Salva-Serra F."/>
            <person name="Jaen-Luchoro D."/>
            <person name="Segui C."/>
            <person name="Aliaga F."/>
            <person name="Busquets A."/>
            <person name="Gomila M."/>
            <person name="Moore E.R."/>
            <person name="Lalucat J."/>
        </authorList>
    </citation>
    <scope>NUCLEOTIDE SEQUENCE [LARGE SCALE GENOMIC DNA]</scope>
    <source>
        <strain evidence="18">DSM 6083</strain>
    </source>
</reference>
<keyword evidence="11 14" id="KW-0411">Iron-sulfur</keyword>
<dbReference type="GO" id="GO:0046872">
    <property type="term" value="F:metal ion binding"/>
    <property type="evidence" value="ECO:0007669"/>
    <property type="project" value="UniProtKB-KW"/>
</dbReference>
<evidence type="ECO:0000256" key="10">
    <source>
        <dbReference type="ARBA" id="ARBA00023004"/>
    </source>
</evidence>
<comment type="cofactor">
    <cofactor evidence="14">
        <name>[4Fe-4S] cluster</name>
        <dbReference type="ChEBI" id="CHEBI:49883"/>
    </cofactor>
    <text evidence="14">Binds 1 [4Fe-4S] cluster.</text>
</comment>
<protein>
    <recommendedName>
        <fullName evidence="14">Electron transfer flavoprotein-ubiquinone oxidoreductase</fullName>
        <shortName evidence="14">ETF-QO</shortName>
        <ecNumber evidence="14">1.5.5.1</ecNumber>
    </recommendedName>
</protein>
<dbReference type="Gene3D" id="3.30.9.90">
    <property type="match status" value="1"/>
</dbReference>
<evidence type="ECO:0000313" key="17">
    <source>
        <dbReference type="EMBL" id="AJE15423.1"/>
    </source>
</evidence>
<comment type="cofactor">
    <cofactor evidence="1 14">
        <name>FAD</name>
        <dbReference type="ChEBI" id="CHEBI:57692"/>
    </cofactor>
</comment>
<keyword evidence="10 14" id="KW-0408">Iron</keyword>
<evidence type="ECO:0000256" key="11">
    <source>
        <dbReference type="ARBA" id="ARBA00023014"/>
    </source>
</evidence>
<evidence type="ECO:0000256" key="3">
    <source>
        <dbReference type="ARBA" id="ARBA00022448"/>
    </source>
</evidence>
<feature type="domain" description="ETF-QO/FixX C-terminal" evidence="15">
    <location>
        <begin position="189"/>
        <end position="290"/>
    </location>
</feature>
<dbReference type="SUPFAM" id="SSF51905">
    <property type="entry name" value="FAD/NAD(P)-binding domain"/>
    <property type="match status" value="1"/>
</dbReference>
<name>A0A8D3Y1C1_9GAMM</name>
<dbReference type="FunFam" id="3.30.70.20:FF:000012">
    <property type="entry name" value="Electron transfer flavoprotein-ubiquinone oxidoreductase, mitochondrial"/>
    <property type="match status" value="1"/>
</dbReference>
<dbReference type="Proteomes" id="UP000031271">
    <property type="component" value="Chromosome"/>
</dbReference>
<dbReference type="Gene3D" id="3.50.50.60">
    <property type="entry name" value="FAD/NAD(P)-binding domain"/>
    <property type="match status" value="1"/>
</dbReference>
<dbReference type="GO" id="GO:0051539">
    <property type="term" value="F:4 iron, 4 sulfur cluster binding"/>
    <property type="evidence" value="ECO:0007669"/>
    <property type="project" value="UniProtKB-UniRule"/>
</dbReference>
<gene>
    <name evidence="17" type="ORF">CL52_10365</name>
</gene>
<dbReference type="KEGG" id="pbm:CL52_10365"/>
<dbReference type="InterPro" id="IPR040156">
    <property type="entry name" value="ETF-QO"/>
</dbReference>
<evidence type="ECO:0000256" key="12">
    <source>
        <dbReference type="ARBA" id="ARBA00023075"/>
    </source>
</evidence>
<evidence type="ECO:0000313" key="18">
    <source>
        <dbReference type="Proteomes" id="UP000031271"/>
    </source>
</evidence>
<dbReference type="EMBL" id="CP007511">
    <property type="protein sequence ID" value="AJE15423.1"/>
    <property type="molecule type" value="Genomic_DNA"/>
</dbReference>
<dbReference type="InterPro" id="IPR036188">
    <property type="entry name" value="FAD/NAD-bd_sf"/>
</dbReference>